<protein>
    <submittedName>
        <fullName evidence="1">Uncharacterized protein</fullName>
    </submittedName>
</protein>
<proteinExistence type="predicted"/>
<reference evidence="1" key="1">
    <citation type="submission" date="2019-08" db="EMBL/GenBank/DDBJ databases">
        <authorList>
            <person name="Kucharzyk K."/>
            <person name="Murdoch R.W."/>
            <person name="Higgins S."/>
            <person name="Loffler F."/>
        </authorList>
    </citation>
    <scope>NUCLEOTIDE SEQUENCE</scope>
</reference>
<comment type="caution">
    <text evidence="1">The sequence shown here is derived from an EMBL/GenBank/DDBJ whole genome shotgun (WGS) entry which is preliminary data.</text>
</comment>
<sequence>MNIVKLQNITFLTGKKSDVFQHIQECIQLDKKVWITTVNALMFLEYLKNNIYSQAI</sequence>
<dbReference type="EMBL" id="VSSQ01059522">
    <property type="protein sequence ID" value="MPN13068.1"/>
    <property type="molecule type" value="Genomic_DNA"/>
</dbReference>
<accession>A0A645FF92</accession>
<evidence type="ECO:0000313" key="1">
    <source>
        <dbReference type="EMBL" id="MPN13068.1"/>
    </source>
</evidence>
<name>A0A645FF92_9ZZZZ</name>
<gene>
    <name evidence="1" type="ORF">SDC9_160388</name>
</gene>
<dbReference type="AlphaFoldDB" id="A0A645FF92"/>
<organism evidence="1">
    <name type="scientific">bioreactor metagenome</name>
    <dbReference type="NCBI Taxonomy" id="1076179"/>
    <lineage>
        <taxon>unclassified sequences</taxon>
        <taxon>metagenomes</taxon>
        <taxon>ecological metagenomes</taxon>
    </lineage>
</organism>